<comment type="caution">
    <text evidence="2">The sequence shown here is derived from an EMBL/GenBank/DDBJ whole genome shotgun (WGS) entry which is preliminary data.</text>
</comment>
<dbReference type="InterPro" id="IPR029471">
    <property type="entry name" value="HNH_5"/>
</dbReference>
<keyword evidence="2" id="KW-0540">Nuclease</keyword>
<proteinExistence type="predicted"/>
<dbReference type="Proteomes" id="UP000035170">
    <property type="component" value="Unassembled WGS sequence"/>
</dbReference>
<organism evidence="2 3">
    <name type="scientific">Variovorax paradoxus</name>
    <dbReference type="NCBI Taxonomy" id="34073"/>
    <lineage>
        <taxon>Bacteria</taxon>
        <taxon>Pseudomonadati</taxon>
        <taxon>Pseudomonadota</taxon>
        <taxon>Betaproteobacteria</taxon>
        <taxon>Burkholderiales</taxon>
        <taxon>Comamonadaceae</taxon>
        <taxon>Variovorax</taxon>
    </lineage>
</organism>
<dbReference type="Gene3D" id="1.10.30.50">
    <property type="match status" value="1"/>
</dbReference>
<dbReference type="InterPro" id="IPR052892">
    <property type="entry name" value="NA-targeting_endonuclease"/>
</dbReference>
<sequence>MNPHVLQLDIQGTPQAWISLEQAALHYASASVAWEQGTTPLATLRGGFNVARGAQSRIEVAPIIALRGASKINLFEVVPGVSKSKLLRRDRHTCAYCAGVFHERELQCEHVFPESRGGPWTWMNLVAACAPCNNRKAARTPEEAGMPLVYLPYVPSRFEDFLLEGRNIRADVHEWLARRLPKGSRLH</sequence>
<keyword evidence="2" id="KW-0255">Endonuclease</keyword>
<dbReference type="GO" id="GO:0004519">
    <property type="term" value="F:endonuclease activity"/>
    <property type="evidence" value="ECO:0007669"/>
    <property type="project" value="UniProtKB-KW"/>
</dbReference>
<dbReference type="Pfam" id="PF14279">
    <property type="entry name" value="HNH_5"/>
    <property type="match status" value="1"/>
</dbReference>
<dbReference type="AlphaFoldDB" id="A0A0H2M5P3"/>
<dbReference type="EMBL" id="JZWI01000013">
    <property type="protein sequence ID" value="KLN56097.1"/>
    <property type="molecule type" value="Genomic_DNA"/>
</dbReference>
<feature type="domain" description="HNH nuclease" evidence="1">
    <location>
        <begin position="81"/>
        <end position="134"/>
    </location>
</feature>
<keyword evidence="3" id="KW-1185">Reference proteome</keyword>
<dbReference type="CDD" id="cd00085">
    <property type="entry name" value="HNHc"/>
    <property type="match status" value="1"/>
</dbReference>
<evidence type="ECO:0000259" key="1">
    <source>
        <dbReference type="SMART" id="SM00507"/>
    </source>
</evidence>
<dbReference type="PANTHER" id="PTHR33877:SF2">
    <property type="entry name" value="OS07G0170200 PROTEIN"/>
    <property type="match status" value="1"/>
</dbReference>
<dbReference type="PANTHER" id="PTHR33877">
    <property type="entry name" value="SLL1193 PROTEIN"/>
    <property type="match status" value="1"/>
</dbReference>
<reference evidence="2 3" key="1">
    <citation type="submission" date="2015-03" db="EMBL/GenBank/DDBJ databases">
        <title>Genome sequence of Variovorax paradoxus TBEA6.</title>
        <authorList>
            <person name="Poehlein A."/>
            <person name="Schuldes J."/>
            <person name="Wuebbeler J.H."/>
            <person name="Hiessl S."/>
            <person name="Steinbuechel A."/>
            <person name="Daniel R."/>
        </authorList>
    </citation>
    <scope>NUCLEOTIDE SEQUENCE [LARGE SCALE GENOMIC DNA]</scope>
    <source>
        <strain evidence="2 3">TBEA6</strain>
    </source>
</reference>
<dbReference type="PATRIC" id="fig|34073.19.peg.2859"/>
<gene>
    <name evidence="2" type="ORF">VPARA_27800</name>
</gene>
<protein>
    <submittedName>
        <fullName evidence="2">HNH endonuclease</fullName>
    </submittedName>
</protein>
<evidence type="ECO:0000313" key="3">
    <source>
        <dbReference type="Proteomes" id="UP000035170"/>
    </source>
</evidence>
<accession>A0A0H2M5P3</accession>
<evidence type="ECO:0000313" key="2">
    <source>
        <dbReference type="EMBL" id="KLN56097.1"/>
    </source>
</evidence>
<keyword evidence="2" id="KW-0378">Hydrolase</keyword>
<dbReference type="SMART" id="SM00507">
    <property type="entry name" value="HNHc"/>
    <property type="match status" value="1"/>
</dbReference>
<dbReference type="InterPro" id="IPR003615">
    <property type="entry name" value="HNH_nuc"/>
</dbReference>
<name>A0A0H2M5P3_VARPD</name>
<dbReference type="RefSeq" id="WP_021004483.1">
    <property type="nucleotide sequence ID" value="NZ_JZWI01000013.1"/>
</dbReference>